<sequence>MTTFVKIKAIRKSLSRSEAKLADFTLSSPNAIRDLSSIELAKVVNVSQSSVVKFAQKLGYKGYPTFKLAVIDALNHESPEPRLHGKITLNDSLSQIAEKLLASKMSVLTETKNLNEANAFEQAVELLKSAKRILICGLGGSALVGKDFSYKLQKLGMAAIAEPDGHAQLANVATFSKDDLVFAISESGVTREVTEVVVQAKKNGSKVISLTKYGDTPVSSHADVKLFSIAEDESHRLSSILARTGQEFVIDILFIAITQSSRQGRKLLEKTNMVVSDYRHAND</sequence>
<dbReference type="AlphaFoldDB" id="A0A8J6IPY8"/>
<name>A0A8J6IPY8_9ALTE</name>
<proteinExistence type="predicted"/>
<gene>
    <name evidence="6" type="ORF">H8B19_07185</name>
</gene>
<reference evidence="6" key="2">
    <citation type="submission" date="2020-08" db="EMBL/GenBank/DDBJ databases">
        <authorList>
            <person name="Lai Q."/>
        </authorList>
    </citation>
    <scope>NUCLEOTIDE SEQUENCE</scope>
    <source>
        <strain evidence="6">S27-2</strain>
    </source>
</reference>
<dbReference type="GO" id="GO:0003700">
    <property type="term" value="F:DNA-binding transcription factor activity"/>
    <property type="evidence" value="ECO:0007669"/>
    <property type="project" value="InterPro"/>
</dbReference>
<dbReference type="InterPro" id="IPR001347">
    <property type="entry name" value="SIS_dom"/>
</dbReference>
<dbReference type="InterPro" id="IPR035472">
    <property type="entry name" value="RpiR-like_SIS"/>
</dbReference>
<dbReference type="RefSeq" id="WP_186506117.1">
    <property type="nucleotide sequence ID" value="NZ_JACNEP010000004.1"/>
</dbReference>
<keyword evidence="2" id="KW-0238">DNA-binding</keyword>
<dbReference type="PANTHER" id="PTHR30514">
    <property type="entry name" value="GLUCOKINASE"/>
    <property type="match status" value="1"/>
</dbReference>
<feature type="domain" description="HTH rpiR-type" evidence="4">
    <location>
        <begin position="1"/>
        <end position="77"/>
    </location>
</feature>
<dbReference type="PROSITE" id="PS51464">
    <property type="entry name" value="SIS"/>
    <property type="match status" value="1"/>
</dbReference>
<dbReference type="Gene3D" id="1.10.10.10">
    <property type="entry name" value="Winged helix-like DNA-binding domain superfamily/Winged helix DNA-binding domain"/>
    <property type="match status" value="1"/>
</dbReference>
<accession>A0A8J6IPY8</accession>
<dbReference type="Proteomes" id="UP000601768">
    <property type="component" value="Unassembled WGS sequence"/>
</dbReference>
<dbReference type="SUPFAM" id="SSF53697">
    <property type="entry name" value="SIS domain"/>
    <property type="match status" value="1"/>
</dbReference>
<dbReference type="InterPro" id="IPR047640">
    <property type="entry name" value="RpiR-like"/>
</dbReference>
<evidence type="ECO:0000259" key="5">
    <source>
        <dbReference type="PROSITE" id="PS51464"/>
    </source>
</evidence>
<dbReference type="Pfam" id="PF01418">
    <property type="entry name" value="HTH_6"/>
    <property type="match status" value="1"/>
</dbReference>
<dbReference type="InterPro" id="IPR036388">
    <property type="entry name" value="WH-like_DNA-bd_sf"/>
</dbReference>
<dbReference type="GO" id="GO:0097367">
    <property type="term" value="F:carbohydrate derivative binding"/>
    <property type="evidence" value="ECO:0007669"/>
    <property type="project" value="InterPro"/>
</dbReference>
<keyword evidence="1" id="KW-0805">Transcription regulation</keyword>
<reference evidence="6" key="1">
    <citation type="journal article" date="2018" name="Int. J. Syst. Evol. Microbiol.">
        <title>Neptunicella marina gen. nov., sp. nov., isolated from surface seawater.</title>
        <authorList>
            <person name="Liu X."/>
            <person name="Lai Q."/>
            <person name="Du Y."/>
            <person name="Zhang X."/>
            <person name="Liu Z."/>
            <person name="Sun F."/>
            <person name="Shao Z."/>
        </authorList>
    </citation>
    <scope>NUCLEOTIDE SEQUENCE</scope>
    <source>
        <strain evidence="6">S27-2</strain>
    </source>
</reference>
<keyword evidence="7" id="KW-1185">Reference proteome</keyword>
<feature type="domain" description="SIS" evidence="5">
    <location>
        <begin position="123"/>
        <end position="270"/>
    </location>
</feature>
<dbReference type="GO" id="GO:0003677">
    <property type="term" value="F:DNA binding"/>
    <property type="evidence" value="ECO:0007669"/>
    <property type="project" value="UniProtKB-KW"/>
</dbReference>
<evidence type="ECO:0000313" key="6">
    <source>
        <dbReference type="EMBL" id="MBC3765655.1"/>
    </source>
</evidence>
<dbReference type="Pfam" id="PF01380">
    <property type="entry name" value="SIS"/>
    <property type="match status" value="1"/>
</dbReference>
<evidence type="ECO:0000256" key="1">
    <source>
        <dbReference type="ARBA" id="ARBA00023015"/>
    </source>
</evidence>
<evidence type="ECO:0000256" key="2">
    <source>
        <dbReference type="ARBA" id="ARBA00023125"/>
    </source>
</evidence>
<evidence type="ECO:0000259" key="4">
    <source>
        <dbReference type="PROSITE" id="PS51071"/>
    </source>
</evidence>
<dbReference type="Gene3D" id="3.40.50.10490">
    <property type="entry name" value="Glucose-6-phosphate isomerase like protein, domain 1"/>
    <property type="match status" value="1"/>
</dbReference>
<evidence type="ECO:0000256" key="3">
    <source>
        <dbReference type="ARBA" id="ARBA00023163"/>
    </source>
</evidence>
<keyword evidence="3" id="KW-0804">Transcription</keyword>
<dbReference type="EMBL" id="JACNEP010000004">
    <property type="protein sequence ID" value="MBC3765655.1"/>
    <property type="molecule type" value="Genomic_DNA"/>
</dbReference>
<dbReference type="PROSITE" id="PS51071">
    <property type="entry name" value="HTH_RPIR"/>
    <property type="match status" value="1"/>
</dbReference>
<evidence type="ECO:0000313" key="7">
    <source>
        <dbReference type="Proteomes" id="UP000601768"/>
    </source>
</evidence>
<comment type="caution">
    <text evidence="6">The sequence shown here is derived from an EMBL/GenBank/DDBJ whole genome shotgun (WGS) entry which is preliminary data.</text>
</comment>
<dbReference type="GO" id="GO:1901135">
    <property type="term" value="P:carbohydrate derivative metabolic process"/>
    <property type="evidence" value="ECO:0007669"/>
    <property type="project" value="InterPro"/>
</dbReference>
<dbReference type="CDD" id="cd05013">
    <property type="entry name" value="SIS_RpiR"/>
    <property type="match status" value="1"/>
</dbReference>
<dbReference type="PANTHER" id="PTHR30514:SF17">
    <property type="entry name" value="HTH-TYPE TRANSCRIPTIONAL REGULATOR MURR"/>
    <property type="match status" value="1"/>
</dbReference>
<protein>
    <submittedName>
        <fullName evidence="6">SIS domain-containing protein</fullName>
    </submittedName>
</protein>
<dbReference type="InterPro" id="IPR046348">
    <property type="entry name" value="SIS_dom_sf"/>
</dbReference>
<dbReference type="SUPFAM" id="SSF46689">
    <property type="entry name" value="Homeodomain-like"/>
    <property type="match status" value="1"/>
</dbReference>
<dbReference type="InterPro" id="IPR000281">
    <property type="entry name" value="HTH_RpiR"/>
</dbReference>
<organism evidence="6 7">
    <name type="scientific">Neptunicella marina</name>
    <dbReference type="NCBI Taxonomy" id="2125989"/>
    <lineage>
        <taxon>Bacteria</taxon>
        <taxon>Pseudomonadati</taxon>
        <taxon>Pseudomonadota</taxon>
        <taxon>Gammaproteobacteria</taxon>
        <taxon>Alteromonadales</taxon>
        <taxon>Alteromonadaceae</taxon>
        <taxon>Neptunicella</taxon>
    </lineage>
</organism>
<dbReference type="InterPro" id="IPR009057">
    <property type="entry name" value="Homeodomain-like_sf"/>
</dbReference>